<gene>
    <name evidence="2" type="ORF">MGAD_20230</name>
</gene>
<evidence type="ECO:0000313" key="3">
    <source>
        <dbReference type="Proteomes" id="UP000466187"/>
    </source>
</evidence>
<organism evidence="2 3">
    <name type="scientific">Mycolicibacterium gadium</name>
    <name type="common">Mycobacterium gadium</name>
    <dbReference type="NCBI Taxonomy" id="1794"/>
    <lineage>
        <taxon>Bacteria</taxon>
        <taxon>Bacillati</taxon>
        <taxon>Actinomycetota</taxon>
        <taxon>Actinomycetes</taxon>
        <taxon>Mycobacteriales</taxon>
        <taxon>Mycobacteriaceae</taxon>
        <taxon>Mycolicibacterium</taxon>
    </lineage>
</organism>
<reference evidence="2 3" key="1">
    <citation type="journal article" date="2019" name="Emerg. Microbes Infect.">
        <title>Comprehensive subspecies identification of 175 nontuberculous mycobacteria species based on 7547 genomic profiles.</title>
        <authorList>
            <person name="Matsumoto Y."/>
            <person name="Kinjo T."/>
            <person name="Motooka D."/>
            <person name="Nabeya D."/>
            <person name="Jung N."/>
            <person name="Uechi K."/>
            <person name="Horii T."/>
            <person name="Iida T."/>
            <person name="Fujita J."/>
            <person name="Nakamura S."/>
        </authorList>
    </citation>
    <scope>NUCLEOTIDE SEQUENCE [LARGE SCALE GENOMIC DNA]</scope>
    <source>
        <strain evidence="2 3">JCM 12688</strain>
    </source>
</reference>
<sequence>MTVSDEPKHSPCRTKRTAQAKNRSHELNVRRSLSFVVTCLAATLLFAASASAEPRSTTIPGADAAIARAESLLGTDEFGIYGCEALVAYAFGVPQEQYGWDGAAETMYQTLLEQGRIHKDMNPPRGALVFSRGFVGAHIDIARGDGTYVSGGVQGLSPGYGDGSNIQILSSPSVGDDNYTYRGWSLGFPESESQ</sequence>
<feature type="region of interest" description="Disordered" evidence="1">
    <location>
        <begin position="1"/>
        <end position="25"/>
    </location>
</feature>
<dbReference type="KEGG" id="mgad:MGAD_20230"/>
<accession>A0A7I7WP82</accession>
<proteinExistence type="predicted"/>
<dbReference type="EMBL" id="AP022608">
    <property type="protein sequence ID" value="BBZ17688.1"/>
    <property type="molecule type" value="Genomic_DNA"/>
</dbReference>
<protein>
    <recommendedName>
        <fullName evidence="4">NlpC/P60 domain-containing protein</fullName>
    </recommendedName>
</protein>
<evidence type="ECO:0008006" key="4">
    <source>
        <dbReference type="Google" id="ProtNLM"/>
    </source>
</evidence>
<dbReference type="AlphaFoldDB" id="A0A7I7WP82"/>
<name>A0A7I7WP82_MYCGU</name>
<evidence type="ECO:0000313" key="2">
    <source>
        <dbReference type="EMBL" id="BBZ17688.1"/>
    </source>
</evidence>
<evidence type="ECO:0000256" key="1">
    <source>
        <dbReference type="SAM" id="MobiDB-lite"/>
    </source>
</evidence>
<dbReference type="Proteomes" id="UP000466187">
    <property type="component" value="Chromosome"/>
</dbReference>